<dbReference type="RefSeq" id="WP_142455703.1">
    <property type="nucleotide sequence ID" value="NZ_FXTP01000016.1"/>
</dbReference>
<proteinExistence type="predicted"/>
<gene>
    <name evidence="2" type="ORF">SAMN06265219_11612</name>
</gene>
<dbReference type="Proteomes" id="UP000317557">
    <property type="component" value="Unassembled WGS sequence"/>
</dbReference>
<evidence type="ECO:0000313" key="2">
    <source>
        <dbReference type="EMBL" id="SMO92564.1"/>
    </source>
</evidence>
<organism evidence="2 3">
    <name type="scientific">Gracilimonas mengyeensis</name>
    <dbReference type="NCBI Taxonomy" id="1302730"/>
    <lineage>
        <taxon>Bacteria</taxon>
        <taxon>Pseudomonadati</taxon>
        <taxon>Balneolota</taxon>
        <taxon>Balneolia</taxon>
        <taxon>Balneolales</taxon>
        <taxon>Balneolaceae</taxon>
        <taxon>Gracilimonas</taxon>
    </lineage>
</organism>
<feature type="signal peptide" evidence="1">
    <location>
        <begin position="1"/>
        <end position="22"/>
    </location>
</feature>
<reference evidence="2 3" key="1">
    <citation type="submission" date="2017-05" db="EMBL/GenBank/DDBJ databases">
        <authorList>
            <person name="Varghese N."/>
            <person name="Submissions S."/>
        </authorList>
    </citation>
    <scope>NUCLEOTIDE SEQUENCE [LARGE SCALE GENOMIC DNA]</scope>
    <source>
        <strain evidence="2 3">DSM 21985</strain>
    </source>
</reference>
<sequence>MKWAVIAIVFGLIAWNSSSAWAQLYGTNLFEFQYGNLPFEGNTDLTTSYDRLNLFYDQENISVYGRFESFMTPYNDRNYFSMTQKRLQYQDESFNIRIGNFYETLGRGLLLRSYEIPGSVYEDDFYRTRYAFNRDQEGVAIGYSNDWAEVTALRARPLYNPLPPNFKPDSARRPDLIEAVESNFNLTDDLSFGGTFMRSHSDGESIYREFASLMYNYNTPFNLQLYGEYAFDTDFALFQFREEDSYALYSGLNYFYESFGVSVEYKNYHNFRLGAGYNDPPSLIKEHTYPVLNRSTHVLQTRDESGFQFEVFYTFEGGHSLTANYTRAVNDISQAYQFREYFLEGTYLLNDFLSFKSFLDYATDELQGEEHRVSGGLIVDKSFNYEWNLTVDLQFQQFDRSFNPDKIRNYYGSASVGFPPDLTISAVFEASNDLNLTDNPNTLEIEGDTRFWLGGNLRYKINRSHTLDLFGGKRRGGTACTSGICYEILDFEGVEMRFTTRF</sequence>
<accession>A0A521F931</accession>
<dbReference type="InterPro" id="IPR046070">
    <property type="entry name" value="DUF6029"/>
</dbReference>
<dbReference type="Pfam" id="PF19494">
    <property type="entry name" value="DUF6029"/>
    <property type="match status" value="2"/>
</dbReference>
<evidence type="ECO:0000256" key="1">
    <source>
        <dbReference type="SAM" id="SignalP"/>
    </source>
</evidence>
<keyword evidence="3" id="KW-1185">Reference proteome</keyword>
<protein>
    <submittedName>
        <fullName evidence="2">Uncharacterized protein</fullName>
    </submittedName>
</protein>
<keyword evidence="1" id="KW-0732">Signal</keyword>
<dbReference type="OrthoDB" id="5480631at2"/>
<name>A0A521F931_9BACT</name>
<dbReference type="AlphaFoldDB" id="A0A521F931"/>
<feature type="chain" id="PRO_5022075745" evidence="1">
    <location>
        <begin position="23"/>
        <end position="502"/>
    </location>
</feature>
<evidence type="ECO:0000313" key="3">
    <source>
        <dbReference type="Proteomes" id="UP000317557"/>
    </source>
</evidence>
<dbReference type="EMBL" id="FXTP01000016">
    <property type="protein sequence ID" value="SMO92564.1"/>
    <property type="molecule type" value="Genomic_DNA"/>
</dbReference>